<dbReference type="EMBL" id="JADGJD010002211">
    <property type="protein sequence ID" value="KAJ3034032.1"/>
    <property type="molecule type" value="Genomic_DNA"/>
</dbReference>
<feature type="region of interest" description="Disordered" evidence="1">
    <location>
        <begin position="119"/>
        <end position="222"/>
    </location>
</feature>
<feature type="compositionally biased region" description="Polar residues" evidence="1">
    <location>
        <begin position="33"/>
        <end position="51"/>
    </location>
</feature>
<feature type="region of interest" description="Disordered" evidence="1">
    <location>
        <begin position="1"/>
        <end position="100"/>
    </location>
</feature>
<feature type="compositionally biased region" description="Low complexity" evidence="1">
    <location>
        <begin position="162"/>
        <end position="173"/>
    </location>
</feature>
<name>A0AAD5S283_9FUNG</name>
<dbReference type="AlphaFoldDB" id="A0AAD5S283"/>
<evidence type="ECO:0000256" key="1">
    <source>
        <dbReference type="SAM" id="MobiDB-lite"/>
    </source>
</evidence>
<evidence type="ECO:0000313" key="3">
    <source>
        <dbReference type="Proteomes" id="UP001212841"/>
    </source>
</evidence>
<feature type="compositionally biased region" description="Basic residues" evidence="1">
    <location>
        <begin position="133"/>
        <end position="144"/>
    </location>
</feature>
<reference evidence="2" key="1">
    <citation type="submission" date="2020-05" db="EMBL/GenBank/DDBJ databases">
        <title>Phylogenomic resolution of chytrid fungi.</title>
        <authorList>
            <person name="Stajich J.E."/>
            <person name="Amses K."/>
            <person name="Simmons R."/>
            <person name="Seto K."/>
            <person name="Myers J."/>
            <person name="Bonds A."/>
            <person name="Quandt C.A."/>
            <person name="Barry K."/>
            <person name="Liu P."/>
            <person name="Grigoriev I."/>
            <person name="Longcore J.E."/>
            <person name="James T.Y."/>
        </authorList>
    </citation>
    <scope>NUCLEOTIDE SEQUENCE</scope>
    <source>
        <strain evidence="2">JEL0318</strain>
    </source>
</reference>
<organism evidence="2 3">
    <name type="scientific">Rhizophlyctis rosea</name>
    <dbReference type="NCBI Taxonomy" id="64517"/>
    <lineage>
        <taxon>Eukaryota</taxon>
        <taxon>Fungi</taxon>
        <taxon>Fungi incertae sedis</taxon>
        <taxon>Chytridiomycota</taxon>
        <taxon>Chytridiomycota incertae sedis</taxon>
        <taxon>Chytridiomycetes</taxon>
        <taxon>Rhizophlyctidales</taxon>
        <taxon>Rhizophlyctidaceae</taxon>
        <taxon>Rhizophlyctis</taxon>
    </lineage>
</organism>
<gene>
    <name evidence="2" type="ORF">HK097_004647</name>
</gene>
<accession>A0AAD5S283</accession>
<feature type="compositionally biased region" description="Low complexity" evidence="1">
    <location>
        <begin position="52"/>
        <end position="63"/>
    </location>
</feature>
<feature type="non-terminal residue" evidence="2">
    <location>
        <position position="252"/>
    </location>
</feature>
<proteinExistence type="predicted"/>
<sequence>MTMSWKNGDPLTIHQPRPVSKRMHPPVSDESDNPISPSSIVLLSDDTSAIQTPPLSTSTAPSPNELASRLLDAQNALTSDADDSSSEVDGTRNDKLIERTAPTRRSIVSIMPQIIITNPSIPSSREASPNSFIHHHHHTTKKRPTQPPKSSTPSSLLAMSRSPSPLLFLSPPSNHQHRPTTKPSRSRPPQPAIETPSRPRHGRKAPPIRSPSAASPDLSPDEKQKLGFVTLDVFTVFRDDPGVLLYDAGGGD</sequence>
<feature type="compositionally biased region" description="Basic and acidic residues" evidence="1">
    <location>
        <begin position="89"/>
        <end position="98"/>
    </location>
</feature>
<evidence type="ECO:0000313" key="2">
    <source>
        <dbReference type="EMBL" id="KAJ3034032.1"/>
    </source>
</evidence>
<feature type="compositionally biased region" description="Low complexity" evidence="1">
    <location>
        <begin position="207"/>
        <end position="218"/>
    </location>
</feature>
<protein>
    <submittedName>
        <fullName evidence="2">Uncharacterized protein</fullName>
    </submittedName>
</protein>
<dbReference type="Proteomes" id="UP001212841">
    <property type="component" value="Unassembled WGS sequence"/>
</dbReference>
<keyword evidence="3" id="KW-1185">Reference proteome</keyword>
<comment type="caution">
    <text evidence="2">The sequence shown here is derived from an EMBL/GenBank/DDBJ whole genome shotgun (WGS) entry which is preliminary data.</text>
</comment>
<feature type="compositionally biased region" description="Polar residues" evidence="1">
    <location>
        <begin position="119"/>
        <end position="131"/>
    </location>
</feature>